<name>A0ABN6FU72_9GAMM</name>
<organism evidence="1 2">
    <name type="scientific">Noviluteimonas caseinilytica</name>
    <dbReference type="NCBI Taxonomy" id="2675101"/>
    <lineage>
        <taxon>Bacteria</taxon>
        <taxon>Pseudomonadati</taxon>
        <taxon>Pseudomonadota</taxon>
        <taxon>Gammaproteobacteria</taxon>
        <taxon>Lysobacterales</taxon>
        <taxon>Lysobacteraceae</taxon>
        <taxon>Noviluteimonas</taxon>
    </lineage>
</organism>
<keyword evidence="2" id="KW-1185">Reference proteome</keyword>
<gene>
    <name evidence="1" type="ORF">LYSCAS_19290</name>
</gene>
<sequence length="76" mass="8448">MTGPPPHAARVTKRNVADATSLPNFAMHHLICGDGEAYMRWGIAARRRVAAACFVRIRANARADRRTVVRHAITLR</sequence>
<dbReference type="Proteomes" id="UP000681317">
    <property type="component" value="Chromosome"/>
</dbReference>
<evidence type="ECO:0000313" key="2">
    <source>
        <dbReference type="Proteomes" id="UP000681317"/>
    </source>
</evidence>
<reference evidence="1 2" key="1">
    <citation type="submission" date="2021-03" db="EMBL/GenBank/DDBJ databases">
        <title>Complete Genome Sequences of Two Lysobacter Strains Isolated from Sea Water (Lysobacter caseinilyticus) and Soil (Lysobacter helvus) in South Korea.</title>
        <authorList>
            <person name="Watanabe Y."/>
            <person name="Arakawa K."/>
        </authorList>
    </citation>
    <scope>NUCLEOTIDE SEQUENCE [LARGE SCALE GENOMIC DNA]</scope>
    <source>
        <strain evidence="1 2">KVB24</strain>
    </source>
</reference>
<protein>
    <submittedName>
        <fullName evidence="1">Uncharacterized protein</fullName>
    </submittedName>
</protein>
<evidence type="ECO:0000313" key="1">
    <source>
        <dbReference type="EMBL" id="BCT92905.1"/>
    </source>
</evidence>
<accession>A0ABN6FU72</accession>
<dbReference type="EMBL" id="AP024545">
    <property type="protein sequence ID" value="BCT92905.1"/>
    <property type="molecule type" value="Genomic_DNA"/>
</dbReference>
<proteinExistence type="predicted"/>